<protein>
    <recommendedName>
        <fullName evidence="3">peptidylprolyl isomerase</fullName>
        <ecNumber evidence="3">5.2.1.8</ecNumber>
    </recommendedName>
</protein>
<keyword evidence="5" id="KW-0697">Rotamase</keyword>
<dbReference type="InterPro" id="IPR000504">
    <property type="entry name" value="RRM_dom"/>
</dbReference>
<dbReference type="Gene3D" id="1.10.486.10">
    <property type="entry name" value="PCRA, domain 4"/>
    <property type="match status" value="1"/>
</dbReference>
<evidence type="ECO:0000256" key="5">
    <source>
        <dbReference type="ARBA" id="ARBA00023110"/>
    </source>
</evidence>
<feature type="compositionally biased region" description="Basic residues" evidence="9">
    <location>
        <begin position="434"/>
        <end position="446"/>
    </location>
</feature>
<dbReference type="InterPro" id="IPR029000">
    <property type="entry name" value="Cyclophilin-like_dom_sf"/>
</dbReference>
<feature type="domain" description="RRM" evidence="11">
    <location>
        <begin position="243"/>
        <end position="321"/>
    </location>
</feature>
<feature type="compositionally biased region" description="Basic and acidic residues" evidence="9">
    <location>
        <begin position="397"/>
        <end position="407"/>
    </location>
</feature>
<dbReference type="PANTHER" id="PTHR45843:SF1">
    <property type="entry name" value="PEPTIDYL-PROLYL CIS-TRANS ISOMERASE-LIKE 4"/>
    <property type="match status" value="1"/>
</dbReference>
<name>A0A5J4NET8_9TREM</name>
<sequence length="1130" mass="128262">MSVLLETSLGVLVIDLYIKERPKCSLNFIKLCQMKYYNFCIFHSVQKNLVAQTGDPTGTGRMGASVFEYVYGDQAKFFDAEKKPKISHTRRGLVSMVDNGHGQHGSQFFFTLADQLEYLDHKHTVFGQVAEGVEFLDHINEVYCDQDSRPFRNVRIHHTIVLDDPFENPKGLRFPDSPTRFPATLFGDLGAPRIEEDEELEEAVGLSPSQLNEYKAEQEAKTHAQLLTLIGDLPDADVKPPDNVLFVCRLNPVTNSEDLEIIFSRFGPIKSCEVIRDRRTNASLQYAFIEFENDSDCENAFLKMDKVVIDDRRIHVDFSQSVSKEWRRYRQQRAFPAALKDSQSSGRQHHGSLHQTEPYHRAHERSSSPPPKRTHQSKPKFHGGHSKRHQSPSACRRLPERFEEQKHKPLPGTDLDLVVSDSDEDVSSSSSQSRIRKRKNRRHRHRSRSNGVCYVVMCLYRTVNSWAMPVLFGRPLRGTKLDREKSRSVLQFLYEVHQQFDLERNSTETLLHPRDELTCFKLVLREHEAVFAVDPLTLWPKLCRKRVYRENMDCSELDTLANEVEDHLNAFNLVDRISLVRRVLVEFQNNLELKETLYNADYIVCSQLLDWFELLTLELLVVYPMPRIRFLSSVSHGNPFFYLKQCTPDFLPQYRKCPITDVLLSYLGLAVNIKDPISLLRLINRPKRGLDHSTFNALRQLAKETNLSATQVAMSFINRCQLGASQSGGADILRPWRPGLNHLMGCLAKCQDALCGALDENVLVHTSSESRMSLDDAFLAVNQCIQAAGRALQKPLIGAINCPTDEEYDAVFTKTKIQEVADALCEKLRRLVSSGAMGLPCGDTPGRPLLHGGSLLGRAAFKLVRFLLVFCDECVEDFGDSDTEGEPIEREVLCSSARMLTPTGHPPVAPRTPTTTGRSDHLFRMLISPQTPLQLNAKLGSGRTEEVENDPPITGQRSPPDLNEAVTMPHCMVITGFNSISCILVQVPSRPFSRRNLTVHLTLYAQPERPVFSRYQTDLDWSGATQSPLCKRPMLSIRSALSEWKDPECHSMPAWTDSHKLTENANLMECSQIKGNAYKKRFRLTKCNPLAQNCGSRVSRRAAVTSMVGRCKKNPIVDSKQRCLTDFFRT</sequence>
<evidence type="ECO:0000256" key="9">
    <source>
        <dbReference type="SAM" id="MobiDB-lite"/>
    </source>
</evidence>
<proteinExistence type="predicted"/>
<comment type="caution">
    <text evidence="12">The sequence shown here is derived from an EMBL/GenBank/DDBJ whole genome shotgun (WGS) entry which is preliminary data.</text>
</comment>
<dbReference type="EC" id="5.2.1.8" evidence="3"/>
<evidence type="ECO:0000256" key="3">
    <source>
        <dbReference type="ARBA" id="ARBA00013194"/>
    </source>
</evidence>
<dbReference type="InterPro" id="IPR012677">
    <property type="entry name" value="Nucleotide-bd_a/b_plait_sf"/>
</dbReference>
<feature type="compositionally biased region" description="Basic residues" evidence="9">
    <location>
        <begin position="372"/>
        <end position="390"/>
    </location>
</feature>
<organism evidence="12 13">
    <name type="scientific">Paragonimus westermani</name>
    <dbReference type="NCBI Taxonomy" id="34504"/>
    <lineage>
        <taxon>Eukaryota</taxon>
        <taxon>Metazoa</taxon>
        <taxon>Spiralia</taxon>
        <taxon>Lophotrochozoa</taxon>
        <taxon>Platyhelminthes</taxon>
        <taxon>Trematoda</taxon>
        <taxon>Digenea</taxon>
        <taxon>Plagiorchiida</taxon>
        <taxon>Troglotremata</taxon>
        <taxon>Troglotrematidae</taxon>
        <taxon>Paragonimus</taxon>
    </lineage>
</organism>
<keyword evidence="13" id="KW-1185">Reference proteome</keyword>
<dbReference type="EMBL" id="QNGE01003640">
    <property type="protein sequence ID" value="KAA3673788.1"/>
    <property type="molecule type" value="Genomic_DNA"/>
</dbReference>
<dbReference type="CDD" id="cd01921">
    <property type="entry name" value="cyclophilin_RRM"/>
    <property type="match status" value="1"/>
</dbReference>
<dbReference type="Pfam" id="PF00076">
    <property type="entry name" value="RRM_1"/>
    <property type="match status" value="1"/>
</dbReference>
<feature type="domain" description="PPIase cyclophilin-type" evidence="10">
    <location>
        <begin position="6"/>
        <end position="161"/>
    </location>
</feature>
<dbReference type="Gene3D" id="2.40.100.10">
    <property type="entry name" value="Cyclophilin-like"/>
    <property type="match status" value="1"/>
</dbReference>
<evidence type="ECO:0000259" key="10">
    <source>
        <dbReference type="PROSITE" id="PS50072"/>
    </source>
</evidence>
<evidence type="ECO:0000259" key="11">
    <source>
        <dbReference type="PROSITE" id="PS50102"/>
    </source>
</evidence>
<dbReference type="InterPro" id="IPR035542">
    <property type="entry name" value="CRIP"/>
</dbReference>
<reference evidence="12 13" key="1">
    <citation type="journal article" date="2019" name="Gigascience">
        <title>Whole-genome sequence of the oriental lung fluke Paragonimus westermani.</title>
        <authorList>
            <person name="Oey H."/>
            <person name="Zakrzewski M."/>
            <person name="Narain K."/>
            <person name="Devi K.R."/>
            <person name="Agatsuma T."/>
            <person name="Nawaratna S."/>
            <person name="Gobert G.N."/>
            <person name="Jones M.K."/>
            <person name="Ragan M.A."/>
            <person name="McManus D.P."/>
            <person name="Krause L."/>
        </authorList>
    </citation>
    <scope>NUCLEOTIDE SEQUENCE [LARGE SCALE GENOMIC DNA]</scope>
    <source>
        <strain evidence="12 13">IND2009</strain>
    </source>
</reference>
<feature type="region of interest" description="Disordered" evidence="9">
    <location>
        <begin position="337"/>
        <end position="446"/>
    </location>
</feature>
<dbReference type="PANTHER" id="PTHR45843">
    <property type="entry name" value="PEPTIDYL-PROLYL CIS-TRANS ISOMERASE-LIKE 4"/>
    <property type="match status" value="1"/>
</dbReference>
<dbReference type="PRINTS" id="PR00153">
    <property type="entry name" value="CSAPPISMRASE"/>
</dbReference>
<feature type="compositionally biased region" description="Basic and acidic residues" evidence="9">
    <location>
        <begin position="357"/>
        <end position="366"/>
    </location>
</feature>
<dbReference type="GO" id="GO:0003755">
    <property type="term" value="F:peptidyl-prolyl cis-trans isomerase activity"/>
    <property type="evidence" value="ECO:0007669"/>
    <property type="project" value="UniProtKB-KW"/>
</dbReference>
<gene>
    <name evidence="12" type="ORF">DEA37_0003430</name>
</gene>
<comment type="catalytic activity">
    <reaction evidence="1">
        <text>[protein]-peptidylproline (omega=180) = [protein]-peptidylproline (omega=0)</text>
        <dbReference type="Rhea" id="RHEA:16237"/>
        <dbReference type="Rhea" id="RHEA-COMP:10747"/>
        <dbReference type="Rhea" id="RHEA-COMP:10748"/>
        <dbReference type="ChEBI" id="CHEBI:83833"/>
        <dbReference type="ChEBI" id="CHEBI:83834"/>
        <dbReference type="EC" id="5.2.1.8"/>
    </reaction>
</comment>
<dbReference type="InterPro" id="IPR002130">
    <property type="entry name" value="Cyclophilin-type_PPIase_dom"/>
</dbReference>
<dbReference type="GO" id="GO:0003723">
    <property type="term" value="F:RNA binding"/>
    <property type="evidence" value="ECO:0007669"/>
    <property type="project" value="UniProtKB-UniRule"/>
</dbReference>
<dbReference type="Proteomes" id="UP000324629">
    <property type="component" value="Unassembled WGS sequence"/>
</dbReference>
<dbReference type="SMART" id="SM00360">
    <property type="entry name" value="RRM"/>
    <property type="match status" value="1"/>
</dbReference>
<evidence type="ECO:0000256" key="6">
    <source>
        <dbReference type="ARBA" id="ARBA00023235"/>
    </source>
</evidence>
<evidence type="ECO:0000256" key="8">
    <source>
        <dbReference type="PROSITE-ProRule" id="PRU00176"/>
    </source>
</evidence>
<dbReference type="PROSITE" id="PS50072">
    <property type="entry name" value="CSA_PPIASE_2"/>
    <property type="match status" value="1"/>
</dbReference>
<dbReference type="SUPFAM" id="SSF54928">
    <property type="entry name" value="RNA-binding domain, RBD"/>
    <property type="match status" value="1"/>
</dbReference>
<dbReference type="AlphaFoldDB" id="A0A5J4NET8"/>
<evidence type="ECO:0000256" key="4">
    <source>
        <dbReference type="ARBA" id="ARBA00022884"/>
    </source>
</evidence>
<keyword evidence="7" id="KW-0539">Nucleus</keyword>
<dbReference type="Gene3D" id="3.30.70.330">
    <property type="match status" value="1"/>
</dbReference>
<dbReference type="InterPro" id="IPR035979">
    <property type="entry name" value="RBD_domain_sf"/>
</dbReference>
<dbReference type="SUPFAM" id="SSF50891">
    <property type="entry name" value="Cyclophilin-like"/>
    <property type="match status" value="1"/>
</dbReference>
<evidence type="ECO:0000313" key="13">
    <source>
        <dbReference type="Proteomes" id="UP000324629"/>
    </source>
</evidence>
<evidence type="ECO:0000313" key="12">
    <source>
        <dbReference type="EMBL" id="KAA3673788.1"/>
    </source>
</evidence>
<dbReference type="Pfam" id="PF00160">
    <property type="entry name" value="Pro_isomerase"/>
    <property type="match status" value="1"/>
</dbReference>
<evidence type="ECO:0000256" key="7">
    <source>
        <dbReference type="ARBA" id="ARBA00023242"/>
    </source>
</evidence>
<dbReference type="PROSITE" id="PS50102">
    <property type="entry name" value="RRM"/>
    <property type="match status" value="1"/>
</dbReference>
<accession>A0A5J4NET8</accession>
<dbReference type="FunFam" id="2.40.100.10:FF:000015">
    <property type="entry name" value="Peptidyl-prolyl cis-trans isomerase"/>
    <property type="match status" value="1"/>
</dbReference>
<evidence type="ECO:0000256" key="2">
    <source>
        <dbReference type="ARBA" id="ARBA00004123"/>
    </source>
</evidence>
<dbReference type="GO" id="GO:0005634">
    <property type="term" value="C:nucleus"/>
    <property type="evidence" value="ECO:0007669"/>
    <property type="project" value="UniProtKB-SubCell"/>
</dbReference>
<evidence type="ECO:0000256" key="1">
    <source>
        <dbReference type="ARBA" id="ARBA00000971"/>
    </source>
</evidence>
<comment type="subcellular location">
    <subcellularLocation>
        <location evidence="2">Nucleus</location>
    </subcellularLocation>
</comment>
<keyword evidence="4 8" id="KW-0694">RNA-binding</keyword>
<dbReference type="CDD" id="cd12235">
    <property type="entry name" value="RRM_PPIL4"/>
    <property type="match status" value="1"/>
</dbReference>
<keyword evidence="6 12" id="KW-0413">Isomerase</keyword>
<dbReference type="InterPro" id="IPR035538">
    <property type="entry name" value="Cyclophilin_PPIL4"/>
</dbReference>